<accession>A0A1L3SNI2</accession>
<dbReference type="GO" id="GO:0016491">
    <property type="term" value="F:oxidoreductase activity"/>
    <property type="evidence" value="ECO:0007669"/>
    <property type="project" value="UniProtKB-KW"/>
</dbReference>
<dbReference type="KEGG" id="meso:BSQ44_05600"/>
<protein>
    <submittedName>
        <fullName evidence="9">Sulfite reductase</fullName>
    </submittedName>
</protein>
<dbReference type="InterPro" id="IPR006067">
    <property type="entry name" value="NO2/SO3_Rdtase_4Fe4S_dom"/>
</dbReference>
<dbReference type="OrthoDB" id="9803707at2"/>
<dbReference type="InterPro" id="IPR005117">
    <property type="entry name" value="NiRdtase/SiRdtase_haem-b_fer"/>
</dbReference>
<evidence type="ECO:0000256" key="3">
    <source>
        <dbReference type="ARBA" id="ARBA00022723"/>
    </source>
</evidence>
<reference evidence="10" key="1">
    <citation type="submission" date="2016-11" db="EMBL/GenBank/DDBJ databases">
        <title>Mesorhizobium oceanicum sp. nov., isolated from deep seawater in South China Sea.</title>
        <authorList>
            <person name="Fu G.-Y."/>
        </authorList>
    </citation>
    <scope>NUCLEOTIDE SEQUENCE [LARGE SCALE GENOMIC DNA]</scope>
    <source>
        <strain evidence="10">B7</strain>
    </source>
</reference>
<dbReference type="RefSeq" id="WP_072602320.1">
    <property type="nucleotide sequence ID" value="NZ_CP018171.1"/>
</dbReference>
<proteinExistence type="predicted"/>
<dbReference type="Gene3D" id="3.30.413.10">
    <property type="entry name" value="Sulfite Reductase Hemoprotein, domain 1"/>
    <property type="match status" value="2"/>
</dbReference>
<evidence type="ECO:0000313" key="9">
    <source>
        <dbReference type="EMBL" id="APH70911.1"/>
    </source>
</evidence>
<feature type="domain" description="Nitrite/sulphite reductase 4Fe-4S" evidence="7">
    <location>
        <begin position="119"/>
        <end position="272"/>
    </location>
</feature>
<dbReference type="GO" id="GO:0020037">
    <property type="term" value="F:heme binding"/>
    <property type="evidence" value="ECO:0007669"/>
    <property type="project" value="InterPro"/>
</dbReference>
<dbReference type="GO" id="GO:0046872">
    <property type="term" value="F:metal ion binding"/>
    <property type="evidence" value="ECO:0007669"/>
    <property type="project" value="UniProtKB-KW"/>
</dbReference>
<dbReference type="SUPFAM" id="SSF56014">
    <property type="entry name" value="Nitrite and sulphite reductase 4Fe-4S domain-like"/>
    <property type="match status" value="2"/>
</dbReference>
<evidence type="ECO:0000256" key="4">
    <source>
        <dbReference type="ARBA" id="ARBA00023002"/>
    </source>
</evidence>
<feature type="domain" description="Nitrite/Sulfite reductase ferredoxin-like" evidence="8">
    <location>
        <begin position="52"/>
        <end position="110"/>
    </location>
</feature>
<sequence>MYRYDEFDHSFVKARVAEFRDQVERRLAGEITEDQFKPLRLMNGVYLQLHAYMLRVAIPYGTLNARQMRMLAHIARTYDKGYGHFTTRQNIQYNWPSLADIPAILDDLASVEMHAIQTSGNCIRNVTADHFAGAAADEVADPRPYAEILRQWSSVHPEFSYLPRKFKIAVTGAERDRAAIQVHDIGLHLKKNAQGELGFAVYVGGGQGRTPMVAKKIRDFLPEEDLLAYCTAILRVYNLNGRRDNKYKARIKILVHETGTEELTRQVEAEFAHLRDGELKLPEADIRAIDAYFAPPSLDSRPEGDEAVKLARLDSRAFSELLEQNVTTHRHPDYAAVTISLKGIGEAPGDATDAQMEAVADLAERYGFDEIRVSHEQNLILPHVARADLKAVHDRLVEIGLATANSNLITDIIACPGLDYCALANARSIPVAQDISRRFADLERQREIGELKLKISGCINACGHHHVGHIGILGVEKKGTELYQITLGGSGDEKTSIGEIVGRGFAAEDLTDAIETIVDAYLSLRSDPSERFIDAYRRVGAAPFKEALYAGEAKAA</sequence>
<evidence type="ECO:0000259" key="8">
    <source>
        <dbReference type="Pfam" id="PF03460"/>
    </source>
</evidence>
<keyword evidence="1" id="KW-0004">4Fe-4S</keyword>
<dbReference type="PANTHER" id="PTHR32439">
    <property type="entry name" value="FERREDOXIN--NITRITE REDUCTASE, CHLOROPLASTIC"/>
    <property type="match status" value="1"/>
</dbReference>
<keyword evidence="2" id="KW-0349">Heme</keyword>
<feature type="domain" description="Nitrite/Sulfite reductase ferredoxin-like" evidence="8">
    <location>
        <begin position="335"/>
        <end position="398"/>
    </location>
</feature>
<feature type="domain" description="Nitrite/sulphite reductase 4Fe-4S" evidence="7">
    <location>
        <begin position="409"/>
        <end position="548"/>
    </location>
</feature>
<dbReference type="STRING" id="1670800.BSQ44_05600"/>
<evidence type="ECO:0000256" key="2">
    <source>
        <dbReference type="ARBA" id="ARBA00022617"/>
    </source>
</evidence>
<dbReference type="Proteomes" id="UP000182840">
    <property type="component" value="Chromosome"/>
</dbReference>
<dbReference type="SUPFAM" id="SSF55124">
    <property type="entry name" value="Nitrite/Sulfite reductase N-terminal domain-like"/>
    <property type="match status" value="2"/>
</dbReference>
<dbReference type="GO" id="GO:0051539">
    <property type="term" value="F:4 iron, 4 sulfur cluster binding"/>
    <property type="evidence" value="ECO:0007669"/>
    <property type="project" value="UniProtKB-KW"/>
</dbReference>
<keyword evidence="5" id="KW-0408">Iron</keyword>
<dbReference type="InterPro" id="IPR051329">
    <property type="entry name" value="NIR_SIR_4Fe-4S"/>
</dbReference>
<evidence type="ECO:0000256" key="1">
    <source>
        <dbReference type="ARBA" id="ARBA00022485"/>
    </source>
</evidence>
<keyword evidence="6" id="KW-0411">Iron-sulfur</keyword>
<evidence type="ECO:0000259" key="7">
    <source>
        <dbReference type="Pfam" id="PF01077"/>
    </source>
</evidence>
<evidence type="ECO:0000313" key="10">
    <source>
        <dbReference type="Proteomes" id="UP000182840"/>
    </source>
</evidence>
<evidence type="ECO:0000256" key="5">
    <source>
        <dbReference type="ARBA" id="ARBA00023004"/>
    </source>
</evidence>
<keyword evidence="3" id="KW-0479">Metal-binding</keyword>
<evidence type="ECO:0000256" key="6">
    <source>
        <dbReference type="ARBA" id="ARBA00023014"/>
    </source>
</evidence>
<organism evidence="9 10">
    <name type="scientific">Aquibium oceanicum</name>
    <dbReference type="NCBI Taxonomy" id="1670800"/>
    <lineage>
        <taxon>Bacteria</taxon>
        <taxon>Pseudomonadati</taxon>
        <taxon>Pseudomonadota</taxon>
        <taxon>Alphaproteobacteria</taxon>
        <taxon>Hyphomicrobiales</taxon>
        <taxon>Phyllobacteriaceae</taxon>
        <taxon>Aquibium</taxon>
    </lineage>
</organism>
<dbReference type="EMBL" id="CP018171">
    <property type="protein sequence ID" value="APH70911.1"/>
    <property type="molecule type" value="Genomic_DNA"/>
</dbReference>
<gene>
    <name evidence="9" type="ORF">BSQ44_05600</name>
</gene>
<dbReference type="AlphaFoldDB" id="A0A1L3SNI2"/>
<dbReference type="Pfam" id="PF03460">
    <property type="entry name" value="NIR_SIR_ferr"/>
    <property type="match status" value="2"/>
</dbReference>
<name>A0A1L3SNI2_9HYPH</name>
<dbReference type="InterPro" id="IPR036136">
    <property type="entry name" value="Nit/Sulf_reduc_fer-like_dom_sf"/>
</dbReference>
<dbReference type="Gene3D" id="3.90.480.10">
    <property type="entry name" value="Sulfite Reductase Hemoprotein,Domain 2"/>
    <property type="match status" value="1"/>
</dbReference>
<keyword evidence="4" id="KW-0560">Oxidoreductase</keyword>
<keyword evidence="10" id="KW-1185">Reference proteome</keyword>
<dbReference type="Pfam" id="PF01077">
    <property type="entry name" value="NIR_SIR"/>
    <property type="match status" value="2"/>
</dbReference>
<dbReference type="InterPro" id="IPR045854">
    <property type="entry name" value="NO2/SO3_Rdtase_4Fe4S_sf"/>
</dbReference>
<dbReference type="PANTHER" id="PTHR32439:SF9">
    <property type="entry name" value="BLR3264 PROTEIN"/>
    <property type="match status" value="1"/>
</dbReference>